<organism evidence="2 3">
    <name type="scientific">Megalurothrips usitatus</name>
    <name type="common">bean blossom thrips</name>
    <dbReference type="NCBI Taxonomy" id="439358"/>
    <lineage>
        <taxon>Eukaryota</taxon>
        <taxon>Metazoa</taxon>
        <taxon>Ecdysozoa</taxon>
        <taxon>Arthropoda</taxon>
        <taxon>Hexapoda</taxon>
        <taxon>Insecta</taxon>
        <taxon>Pterygota</taxon>
        <taxon>Neoptera</taxon>
        <taxon>Paraneoptera</taxon>
        <taxon>Thysanoptera</taxon>
        <taxon>Terebrantia</taxon>
        <taxon>Thripoidea</taxon>
        <taxon>Thripidae</taxon>
        <taxon>Megalurothrips</taxon>
    </lineage>
</organism>
<dbReference type="Proteomes" id="UP001075354">
    <property type="component" value="Chromosome 12"/>
</dbReference>
<feature type="compositionally biased region" description="Polar residues" evidence="1">
    <location>
        <begin position="85"/>
        <end position="97"/>
    </location>
</feature>
<keyword evidence="3" id="KW-1185">Reference proteome</keyword>
<dbReference type="AlphaFoldDB" id="A0AAV7X7K6"/>
<proteinExistence type="predicted"/>
<feature type="compositionally biased region" description="Basic and acidic residues" evidence="1">
    <location>
        <begin position="117"/>
        <end position="136"/>
    </location>
</feature>
<reference evidence="2" key="1">
    <citation type="submission" date="2022-12" db="EMBL/GenBank/DDBJ databases">
        <title>Chromosome-level genome assembly of the bean flower thrips Megalurothrips usitatus.</title>
        <authorList>
            <person name="Ma L."/>
            <person name="Liu Q."/>
            <person name="Li H."/>
            <person name="Cai W."/>
        </authorList>
    </citation>
    <scope>NUCLEOTIDE SEQUENCE</scope>
    <source>
        <strain evidence="2">Cailab_2022a</strain>
    </source>
</reference>
<gene>
    <name evidence="2" type="ORF">ONE63_002244</name>
</gene>
<sequence>MARSASSSDRSIPHLRDIFWSGAPPQQQRRQAHGVHGQGRPDDVNELAYQFQSDARVSSRGGKGNGTSHHSNYHHSSHHQQQQNDLGNDSAISVGSTSEDEHQAAPTSKKKSKKSRARDNARTLTERDVKHLERHLSMKKTIRKKIMRDLQQAFVEDPTEFRVEDINSHEQLIQSLSFGTPSRHAARHTSRESNFLDMLRATDPTATAAVPAARHGGACDDQDSGHGSPRGSPTRDLSADRGLTASSQQQQQQHLDDYDDGGPAEDPAGKKTSFWRRFTMKGKSKR</sequence>
<accession>A0AAV7X7K6</accession>
<protein>
    <submittedName>
        <fullName evidence="2">Uncharacterized protein</fullName>
    </submittedName>
</protein>
<name>A0AAV7X7K6_9NEOP</name>
<feature type="compositionally biased region" description="Polar residues" evidence="1">
    <location>
        <begin position="1"/>
        <end position="10"/>
    </location>
</feature>
<dbReference type="EMBL" id="JAPTSV010000012">
    <property type="protein sequence ID" value="KAJ1521908.1"/>
    <property type="molecule type" value="Genomic_DNA"/>
</dbReference>
<feature type="region of interest" description="Disordered" evidence="1">
    <location>
        <begin position="207"/>
        <end position="286"/>
    </location>
</feature>
<evidence type="ECO:0000256" key="1">
    <source>
        <dbReference type="SAM" id="MobiDB-lite"/>
    </source>
</evidence>
<evidence type="ECO:0000313" key="3">
    <source>
        <dbReference type="Proteomes" id="UP001075354"/>
    </source>
</evidence>
<evidence type="ECO:0000313" key="2">
    <source>
        <dbReference type="EMBL" id="KAJ1521908.1"/>
    </source>
</evidence>
<feature type="region of interest" description="Disordered" evidence="1">
    <location>
        <begin position="1"/>
        <end position="136"/>
    </location>
</feature>
<comment type="caution">
    <text evidence="2">The sequence shown here is derived from an EMBL/GenBank/DDBJ whole genome shotgun (WGS) entry which is preliminary data.</text>
</comment>